<organism evidence="3 4">
    <name type="scientific">Puccinia graminis f. sp. tritici</name>
    <dbReference type="NCBI Taxonomy" id="56615"/>
    <lineage>
        <taxon>Eukaryota</taxon>
        <taxon>Fungi</taxon>
        <taxon>Dikarya</taxon>
        <taxon>Basidiomycota</taxon>
        <taxon>Pucciniomycotina</taxon>
        <taxon>Pucciniomycetes</taxon>
        <taxon>Pucciniales</taxon>
        <taxon>Pucciniaceae</taxon>
        <taxon>Puccinia</taxon>
    </lineage>
</organism>
<keyword evidence="2" id="KW-1133">Transmembrane helix</keyword>
<dbReference type="PANTHER" id="PTHR34862:SF1">
    <property type="entry name" value="SPARK DOMAIN-CONTAINING PROTEIN"/>
    <property type="match status" value="1"/>
</dbReference>
<reference evidence="3 4" key="1">
    <citation type="submission" date="2019-05" db="EMBL/GenBank/DDBJ databases">
        <title>Emergence of the Ug99 lineage of the wheat stem rust pathogen through somatic hybridization.</title>
        <authorList>
            <person name="Li F."/>
            <person name="Upadhyaya N.M."/>
            <person name="Sperschneider J."/>
            <person name="Matny O."/>
            <person name="Nguyen-Phuc H."/>
            <person name="Mago R."/>
            <person name="Raley C."/>
            <person name="Miller M.E."/>
            <person name="Silverstein K.A.T."/>
            <person name="Henningsen E."/>
            <person name="Hirsch C.D."/>
            <person name="Visser B."/>
            <person name="Pretorius Z.A."/>
            <person name="Steffenson B.J."/>
            <person name="Schwessinger B."/>
            <person name="Dodds P.N."/>
            <person name="Figueroa M."/>
        </authorList>
    </citation>
    <scope>NUCLEOTIDE SEQUENCE [LARGE SCALE GENOMIC DNA]</scope>
    <source>
        <strain evidence="3 4">Ug99</strain>
    </source>
</reference>
<gene>
    <name evidence="3" type="ORF">PGTUg99_031802</name>
</gene>
<accession>A0A5B0LXZ2</accession>
<evidence type="ECO:0000313" key="3">
    <source>
        <dbReference type="EMBL" id="KAA1068568.1"/>
    </source>
</evidence>
<keyword evidence="2" id="KW-0812">Transmembrane</keyword>
<dbReference type="PANTHER" id="PTHR34862">
    <property type="entry name" value="SPARK DOMAIN-CONTAINING PROTEIN"/>
    <property type="match status" value="1"/>
</dbReference>
<dbReference type="AlphaFoldDB" id="A0A5B0LXZ2"/>
<dbReference type="EMBL" id="VDEP01000505">
    <property type="protein sequence ID" value="KAA1068568.1"/>
    <property type="molecule type" value="Genomic_DNA"/>
</dbReference>
<feature type="transmembrane region" description="Helical" evidence="2">
    <location>
        <begin position="34"/>
        <end position="53"/>
    </location>
</feature>
<feature type="transmembrane region" description="Helical" evidence="2">
    <location>
        <begin position="65"/>
        <end position="85"/>
    </location>
</feature>
<name>A0A5B0LXZ2_PUCGR</name>
<evidence type="ECO:0000256" key="1">
    <source>
        <dbReference type="SAM" id="MobiDB-lite"/>
    </source>
</evidence>
<keyword evidence="2" id="KW-0472">Membrane</keyword>
<feature type="transmembrane region" description="Helical" evidence="2">
    <location>
        <begin position="91"/>
        <end position="112"/>
    </location>
</feature>
<proteinExistence type="predicted"/>
<feature type="compositionally biased region" description="Polar residues" evidence="1">
    <location>
        <begin position="286"/>
        <end position="296"/>
    </location>
</feature>
<evidence type="ECO:0000256" key="2">
    <source>
        <dbReference type="SAM" id="Phobius"/>
    </source>
</evidence>
<sequence length="341" mass="36806">MPEPLGLVLFSFLHPLYSHSILSSSTLFLTCIKYKYIAFFRLNLYCVYITTSFTYHHHHHHLDRLFLWLFSTFKFLSSINPMAFIREMMSILMVSIWVGTVMSATTTATNALDVSQKGAAGLPTSSMADAVAQSLAANPGELSGACRQTLAGFAKDEALAVCTNLHKMVQIRASKDSISVPIKAWMKGMCAAPACVPASLTSAGEQFKTGCAAEMQSGSMDAAAFYSILTTYQTIRTDGCPNLEKLDLCDQTLAGHIKKWTKKERPFFSVQKAAYCMECGPKIANQPSPESKSGKNSTKHPLCRGTASGSNTVDGLLGKPIVIALPAPNGSAKPTKPAKAS</sequence>
<feature type="region of interest" description="Disordered" evidence="1">
    <location>
        <begin position="286"/>
        <end position="313"/>
    </location>
</feature>
<protein>
    <submittedName>
        <fullName evidence="3">Uncharacterized protein</fullName>
    </submittedName>
</protein>
<comment type="caution">
    <text evidence="3">The sequence shown here is derived from an EMBL/GenBank/DDBJ whole genome shotgun (WGS) entry which is preliminary data.</text>
</comment>
<evidence type="ECO:0000313" key="4">
    <source>
        <dbReference type="Proteomes" id="UP000325313"/>
    </source>
</evidence>
<dbReference type="Proteomes" id="UP000325313">
    <property type="component" value="Unassembled WGS sequence"/>
</dbReference>